<sequence>MSCYNCYKMGPIARQCKEQEKTCYICHKEREISRDCTNSDRNDRKRYICGHIEHISLPWLVAIFPEADICERVRMSLGARRVESNQFGANGQCAAGAASSLFKAFTIVRFTKSNEVEAVPSSWVCDKVCLWPLDKLQATTVVLHQLKRNFCSVALGLQADRKLIMKELAYIRQQNEQILHLLNQWCERPQLNMDEWSFPLRCAQDLGRLEDSLQEIKDLERSLVGHSEGV</sequence>
<dbReference type="GO" id="GO:0008270">
    <property type="term" value="F:zinc ion binding"/>
    <property type="evidence" value="ECO:0007669"/>
    <property type="project" value="InterPro"/>
</dbReference>
<dbReference type="AlphaFoldDB" id="A0A9J6HBC0"/>
<keyword evidence="3" id="KW-1185">Reference proteome</keyword>
<dbReference type="OrthoDB" id="6475417at2759"/>
<protein>
    <recommendedName>
        <fullName evidence="1">CCHC-type domain-containing protein</fullName>
    </recommendedName>
</protein>
<evidence type="ECO:0000259" key="1">
    <source>
        <dbReference type="SMART" id="SM00343"/>
    </source>
</evidence>
<evidence type="ECO:0000313" key="3">
    <source>
        <dbReference type="Proteomes" id="UP000821853"/>
    </source>
</evidence>
<reference evidence="2 3" key="1">
    <citation type="journal article" date="2020" name="Cell">
        <title>Large-Scale Comparative Analyses of Tick Genomes Elucidate Their Genetic Diversity and Vector Capacities.</title>
        <authorList>
            <consortium name="Tick Genome and Microbiome Consortium (TIGMIC)"/>
            <person name="Jia N."/>
            <person name="Wang J."/>
            <person name="Shi W."/>
            <person name="Du L."/>
            <person name="Sun Y."/>
            <person name="Zhan W."/>
            <person name="Jiang J.F."/>
            <person name="Wang Q."/>
            <person name="Zhang B."/>
            <person name="Ji P."/>
            <person name="Bell-Sakyi L."/>
            <person name="Cui X.M."/>
            <person name="Yuan T.T."/>
            <person name="Jiang B.G."/>
            <person name="Yang W.F."/>
            <person name="Lam T.T."/>
            <person name="Chang Q.C."/>
            <person name="Ding S.J."/>
            <person name="Wang X.J."/>
            <person name="Zhu J.G."/>
            <person name="Ruan X.D."/>
            <person name="Zhao L."/>
            <person name="Wei J.T."/>
            <person name="Ye R.Z."/>
            <person name="Que T.C."/>
            <person name="Du C.H."/>
            <person name="Zhou Y.H."/>
            <person name="Cheng J.X."/>
            <person name="Dai P.F."/>
            <person name="Guo W.B."/>
            <person name="Han X.H."/>
            <person name="Huang E.J."/>
            <person name="Li L.F."/>
            <person name="Wei W."/>
            <person name="Gao Y.C."/>
            <person name="Liu J.Z."/>
            <person name="Shao H.Z."/>
            <person name="Wang X."/>
            <person name="Wang C.C."/>
            <person name="Yang T.C."/>
            <person name="Huo Q.B."/>
            <person name="Li W."/>
            <person name="Chen H.Y."/>
            <person name="Chen S.E."/>
            <person name="Zhou L.G."/>
            <person name="Ni X.B."/>
            <person name="Tian J.H."/>
            <person name="Sheng Y."/>
            <person name="Liu T."/>
            <person name="Pan Y.S."/>
            <person name="Xia L.Y."/>
            <person name="Li J."/>
            <person name="Zhao F."/>
            <person name="Cao W.C."/>
        </authorList>
    </citation>
    <scope>NUCLEOTIDE SEQUENCE [LARGE SCALE GENOMIC DNA]</scope>
    <source>
        <strain evidence="2">HaeL-2018</strain>
    </source>
</reference>
<organism evidence="2 3">
    <name type="scientific">Haemaphysalis longicornis</name>
    <name type="common">Bush tick</name>
    <dbReference type="NCBI Taxonomy" id="44386"/>
    <lineage>
        <taxon>Eukaryota</taxon>
        <taxon>Metazoa</taxon>
        <taxon>Ecdysozoa</taxon>
        <taxon>Arthropoda</taxon>
        <taxon>Chelicerata</taxon>
        <taxon>Arachnida</taxon>
        <taxon>Acari</taxon>
        <taxon>Parasitiformes</taxon>
        <taxon>Ixodida</taxon>
        <taxon>Ixodoidea</taxon>
        <taxon>Ixodidae</taxon>
        <taxon>Haemaphysalinae</taxon>
        <taxon>Haemaphysalis</taxon>
    </lineage>
</organism>
<dbReference type="EMBL" id="JABSTR010002282">
    <property type="protein sequence ID" value="KAH9384394.1"/>
    <property type="molecule type" value="Genomic_DNA"/>
</dbReference>
<dbReference type="VEuPathDB" id="VectorBase:HLOH_045532"/>
<dbReference type="Proteomes" id="UP000821853">
    <property type="component" value="Unassembled WGS sequence"/>
</dbReference>
<dbReference type="InterPro" id="IPR001878">
    <property type="entry name" value="Znf_CCHC"/>
</dbReference>
<comment type="caution">
    <text evidence="2">The sequence shown here is derived from an EMBL/GenBank/DDBJ whole genome shotgun (WGS) entry which is preliminary data.</text>
</comment>
<feature type="domain" description="CCHC-type" evidence="1">
    <location>
        <begin position="22"/>
        <end position="38"/>
    </location>
</feature>
<dbReference type="SMART" id="SM00343">
    <property type="entry name" value="ZnF_C2HC"/>
    <property type="match status" value="2"/>
</dbReference>
<gene>
    <name evidence="2" type="ORF">HPB48_026401</name>
</gene>
<accession>A0A9J6HBC0</accession>
<feature type="domain" description="CCHC-type" evidence="1">
    <location>
        <begin position="2"/>
        <end position="18"/>
    </location>
</feature>
<dbReference type="SUPFAM" id="SSF57756">
    <property type="entry name" value="Retrovirus zinc finger-like domains"/>
    <property type="match status" value="1"/>
</dbReference>
<proteinExistence type="predicted"/>
<dbReference type="InterPro" id="IPR036875">
    <property type="entry name" value="Znf_CCHC_sf"/>
</dbReference>
<evidence type="ECO:0000313" key="2">
    <source>
        <dbReference type="EMBL" id="KAH9384394.1"/>
    </source>
</evidence>
<name>A0A9J6HBC0_HAELO</name>
<dbReference type="GO" id="GO:0003676">
    <property type="term" value="F:nucleic acid binding"/>
    <property type="evidence" value="ECO:0007669"/>
    <property type="project" value="InterPro"/>
</dbReference>
<dbReference type="Gene3D" id="4.10.60.10">
    <property type="entry name" value="Zinc finger, CCHC-type"/>
    <property type="match status" value="1"/>
</dbReference>